<keyword evidence="8 13" id="KW-0239">DNA-directed DNA polymerase</keyword>
<keyword evidence="13" id="KW-0378">Hydrolase</keyword>
<dbReference type="GO" id="GO:0003677">
    <property type="term" value="F:DNA binding"/>
    <property type="evidence" value="ECO:0007669"/>
    <property type="project" value="UniProtKB-UniRule"/>
</dbReference>
<evidence type="ECO:0000313" key="17">
    <source>
        <dbReference type="Proteomes" id="UP000091979"/>
    </source>
</evidence>
<protein>
    <recommendedName>
        <fullName evidence="3 12">DNA polymerase I</fullName>
        <ecNumber evidence="2 12">2.7.7.7</ecNumber>
    </recommendedName>
</protein>
<proteinExistence type="inferred from homology"/>
<dbReference type="RefSeq" id="WP_066853088.1">
    <property type="nucleotide sequence ID" value="NZ_JXMS01000005.1"/>
</dbReference>
<dbReference type="Gene3D" id="3.40.50.1010">
    <property type="entry name" value="5'-nuclease"/>
    <property type="match status" value="1"/>
</dbReference>
<dbReference type="CDD" id="cd09859">
    <property type="entry name" value="PIN_53EXO"/>
    <property type="match status" value="1"/>
</dbReference>
<dbReference type="Gene3D" id="1.20.1060.10">
    <property type="entry name" value="Taq DNA Polymerase, Chain T, domain 4"/>
    <property type="match status" value="1"/>
</dbReference>
<dbReference type="SUPFAM" id="SSF88723">
    <property type="entry name" value="PIN domain-like"/>
    <property type="match status" value="1"/>
</dbReference>
<evidence type="ECO:0000259" key="15">
    <source>
        <dbReference type="SMART" id="SM00482"/>
    </source>
</evidence>
<evidence type="ECO:0000256" key="3">
    <source>
        <dbReference type="ARBA" id="ARBA00020311"/>
    </source>
</evidence>
<dbReference type="Pfam" id="PF01367">
    <property type="entry name" value="5_3_exonuc"/>
    <property type="match status" value="1"/>
</dbReference>
<evidence type="ECO:0000256" key="7">
    <source>
        <dbReference type="ARBA" id="ARBA00022763"/>
    </source>
</evidence>
<dbReference type="InterPro" id="IPR002298">
    <property type="entry name" value="DNA_polymerase_A"/>
</dbReference>
<evidence type="ECO:0000256" key="12">
    <source>
        <dbReference type="NCBIfam" id="TIGR00593"/>
    </source>
</evidence>
<keyword evidence="17" id="KW-1185">Reference proteome</keyword>
<dbReference type="PRINTS" id="PR00868">
    <property type="entry name" value="DNAPOLI"/>
</dbReference>
<dbReference type="FunFam" id="1.10.150.20:FF:000003">
    <property type="entry name" value="DNA polymerase I"/>
    <property type="match status" value="1"/>
</dbReference>
<dbReference type="CDD" id="cd09898">
    <property type="entry name" value="H3TH_53EXO"/>
    <property type="match status" value="1"/>
</dbReference>
<dbReference type="InterPro" id="IPR019760">
    <property type="entry name" value="DNA-dir_DNA_pol_A_CS"/>
</dbReference>
<keyword evidence="4 13" id="KW-0808">Transferase</keyword>
<keyword evidence="7 13" id="KW-0227">DNA damage</keyword>
<dbReference type="EMBL" id="JXMS01000005">
    <property type="protein sequence ID" value="OBQ55250.1"/>
    <property type="molecule type" value="Genomic_DNA"/>
</dbReference>
<dbReference type="AlphaFoldDB" id="A0A1B7XI92"/>
<dbReference type="InterPro" id="IPR018320">
    <property type="entry name" value="DNA_polymerase_1"/>
</dbReference>
<dbReference type="PANTHER" id="PTHR10133">
    <property type="entry name" value="DNA POLYMERASE I"/>
    <property type="match status" value="1"/>
</dbReference>
<dbReference type="Pfam" id="PF00476">
    <property type="entry name" value="DNA_pol_A"/>
    <property type="match status" value="1"/>
</dbReference>
<evidence type="ECO:0000256" key="1">
    <source>
        <dbReference type="ARBA" id="ARBA00007705"/>
    </source>
</evidence>
<dbReference type="GO" id="GO:0006261">
    <property type="term" value="P:DNA-templated DNA replication"/>
    <property type="evidence" value="ECO:0007669"/>
    <property type="project" value="UniProtKB-UniRule"/>
</dbReference>
<dbReference type="GO" id="GO:0006302">
    <property type="term" value="P:double-strand break repair"/>
    <property type="evidence" value="ECO:0007669"/>
    <property type="project" value="TreeGrafter"/>
</dbReference>
<dbReference type="Gene3D" id="1.10.150.20">
    <property type="entry name" value="5' to 3' exonuclease, C-terminal subdomain"/>
    <property type="match status" value="2"/>
</dbReference>
<dbReference type="EC" id="2.7.7.7" evidence="2 12"/>
<comment type="catalytic activity">
    <reaction evidence="11 13">
        <text>DNA(n) + a 2'-deoxyribonucleoside 5'-triphosphate = DNA(n+1) + diphosphate</text>
        <dbReference type="Rhea" id="RHEA:22508"/>
        <dbReference type="Rhea" id="RHEA-COMP:17339"/>
        <dbReference type="Rhea" id="RHEA-COMP:17340"/>
        <dbReference type="ChEBI" id="CHEBI:33019"/>
        <dbReference type="ChEBI" id="CHEBI:61560"/>
        <dbReference type="ChEBI" id="CHEBI:173112"/>
        <dbReference type="EC" id="2.7.7.7"/>
    </reaction>
</comment>
<dbReference type="SUPFAM" id="SSF56672">
    <property type="entry name" value="DNA/RNA polymerases"/>
    <property type="match status" value="1"/>
</dbReference>
<dbReference type="OrthoDB" id="9806424at2"/>
<dbReference type="InterPro" id="IPR020045">
    <property type="entry name" value="DNA_polI_H3TH"/>
</dbReference>
<keyword evidence="6 13" id="KW-0235">DNA replication</keyword>
<feature type="domain" description="DNA-directed DNA polymerase family A palm" evidence="15">
    <location>
        <begin position="632"/>
        <end position="838"/>
    </location>
</feature>
<keyword evidence="13" id="KW-0540">Nuclease</keyword>
<comment type="caution">
    <text evidence="16">The sequence shown here is derived from an EMBL/GenBank/DDBJ whole genome shotgun (WGS) entry which is preliminary data.</text>
</comment>
<dbReference type="PATRIC" id="fig|1560234.3.peg.2887"/>
<dbReference type="Proteomes" id="UP000091979">
    <property type="component" value="Unassembled WGS sequence"/>
</dbReference>
<dbReference type="SUPFAM" id="SSF47807">
    <property type="entry name" value="5' to 3' exonuclease, C-terminal subdomain"/>
    <property type="match status" value="1"/>
</dbReference>
<comment type="function">
    <text evidence="13">In addition to polymerase activity, this DNA polymerase exhibits 5'-3' exonuclease activity.</text>
</comment>
<dbReference type="SMART" id="SM00475">
    <property type="entry name" value="53EXOc"/>
    <property type="match status" value="1"/>
</dbReference>
<evidence type="ECO:0000256" key="5">
    <source>
        <dbReference type="ARBA" id="ARBA00022695"/>
    </source>
</evidence>
<keyword evidence="9 13" id="KW-0238">DNA-binding</keyword>
<feature type="domain" description="5'-3' exonuclease" evidence="14">
    <location>
        <begin position="12"/>
        <end position="267"/>
    </location>
</feature>
<dbReference type="PROSITE" id="PS00447">
    <property type="entry name" value="DNA_POLYMERASE_A"/>
    <property type="match status" value="1"/>
</dbReference>
<keyword evidence="5 13" id="KW-0548">Nucleotidyltransferase</keyword>
<name>A0A1B7XI92_9BACT</name>
<evidence type="ECO:0000256" key="11">
    <source>
        <dbReference type="ARBA" id="ARBA00049244"/>
    </source>
</evidence>
<reference evidence="16 17" key="1">
    <citation type="submission" date="2015-01" db="EMBL/GenBank/DDBJ databases">
        <title>Desulfovibrio sp. JC271 draft genome sequence.</title>
        <authorList>
            <person name="Shivani Y."/>
            <person name="Subhash Y."/>
            <person name="Sasikala C."/>
            <person name="Ramana C.V."/>
        </authorList>
    </citation>
    <scope>NUCLEOTIDE SEQUENCE [LARGE SCALE GENOMIC DNA]</scope>
    <source>
        <strain evidence="16 17">JC271</strain>
    </source>
</reference>
<dbReference type="FunFam" id="1.10.150.20:FF:000002">
    <property type="entry name" value="DNA polymerase I"/>
    <property type="match status" value="1"/>
</dbReference>
<dbReference type="Gene3D" id="3.30.70.370">
    <property type="match status" value="1"/>
</dbReference>
<organism evidence="16 17">
    <name type="scientific">Halodesulfovibrio spirochaetisodalis</name>
    <dbReference type="NCBI Taxonomy" id="1560234"/>
    <lineage>
        <taxon>Bacteria</taxon>
        <taxon>Pseudomonadati</taxon>
        <taxon>Thermodesulfobacteriota</taxon>
        <taxon>Desulfovibrionia</taxon>
        <taxon>Desulfovibrionales</taxon>
        <taxon>Desulfovibrionaceae</taxon>
        <taxon>Halodesulfovibrio</taxon>
    </lineage>
</organism>
<dbReference type="InterPro" id="IPR029060">
    <property type="entry name" value="PIN-like_dom_sf"/>
</dbReference>
<dbReference type="PANTHER" id="PTHR10133:SF27">
    <property type="entry name" value="DNA POLYMERASE NU"/>
    <property type="match status" value="1"/>
</dbReference>
<dbReference type="SMART" id="SM00279">
    <property type="entry name" value="HhH2"/>
    <property type="match status" value="1"/>
</dbReference>
<evidence type="ECO:0000259" key="14">
    <source>
        <dbReference type="SMART" id="SM00475"/>
    </source>
</evidence>
<dbReference type="GO" id="GO:0008409">
    <property type="term" value="F:5'-3' exonuclease activity"/>
    <property type="evidence" value="ECO:0007669"/>
    <property type="project" value="UniProtKB-UniRule"/>
</dbReference>
<gene>
    <name evidence="13" type="primary">polA</name>
    <name evidence="16" type="ORF">SP90_04675</name>
</gene>
<dbReference type="GO" id="GO:0003887">
    <property type="term" value="F:DNA-directed DNA polymerase activity"/>
    <property type="evidence" value="ECO:0007669"/>
    <property type="project" value="UniProtKB-UniRule"/>
</dbReference>
<evidence type="ECO:0000256" key="4">
    <source>
        <dbReference type="ARBA" id="ARBA00022679"/>
    </source>
</evidence>
<evidence type="ECO:0000313" key="16">
    <source>
        <dbReference type="EMBL" id="OBQ55250.1"/>
    </source>
</evidence>
<evidence type="ECO:0000256" key="2">
    <source>
        <dbReference type="ARBA" id="ARBA00012417"/>
    </source>
</evidence>
<dbReference type="Pfam" id="PF02739">
    <property type="entry name" value="5_3_exonuc_N"/>
    <property type="match status" value="1"/>
</dbReference>
<dbReference type="SMART" id="SM00482">
    <property type="entry name" value="POLAc"/>
    <property type="match status" value="1"/>
</dbReference>
<dbReference type="InterPro" id="IPR001098">
    <property type="entry name" value="DNA-dir_DNA_pol_A_palm_dom"/>
</dbReference>
<keyword evidence="13" id="KW-0269">Exonuclease</keyword>
<evidence type="ECO:0000256" key="13">
    <source>
        <dbReference type="RuleBase" id="RU004460"/>
    </source>
</evidence>
<evidence type="ECO:0000256" key="9">
    <source>
        <dbReference type="ARBA" id="ARBA00023125"/>
    </source>
</evidence>
<dbReference type="FunFam" id="1.20.1060.10:FF:000001">
    <property type="entry name" value="DNA polymerase I"/>
    <property type="match status" value="1"/>
</dbReference>
<dbReference type="InterPro" id="IPR008918">
    <property type="entry name" value="HhH2"/>
</dbReference>
<sequence>MSLQERLGLSSQPVYLIDGSAFIFRAFYAMQHLKRADGFPTNALFIVSRILLKMLRDESPEYITFVLDGRGKNFRHDLYTEYKANRSATPEDLVLQLEPIKEMVKHLGIHLIVSDGCEADDCIASLASRLKKDHPVVIVGADKDLKQCLDTNVYLWDPGAKQEKLTSLEDFIEETNLTPAQWADYQAVIGDSSDNIPGVPGIGPKTADKIFTQFKTLEEIRDGFEKLKPNLQKKFADHLDNMFVFRKLTTLGTDSCDNEKLEDFKLKPISRETVLDFVKEYELRALAREVNAIAHADTPAPEPKKKKVATDQLGLFGGGEKLTPEEPDASPAMSVNDVTGLTSCADKRVAVLLADQTESNSVLVAIDKTEFLYAGKMDELAEFCKAAKQIITPDAKALFHQHAGWSSIDPNKLLDLGLMAYLLNPEDRDYSWKKLSRKADELEISRKNGGILALAIAEELERSLDGGHLRPLMLDIELPLVGVLAEMEEAGIRIDRAAFAEFLQEVQADLDNLTRTIYDIAGTPFNIRSAQQLGKVLFEDLGLVSKTKTSGGQASTSQAVLEKLAGQHEIVDRILEYRKLEKLRSTYLEPLPKLADKDDRIHTTFNQLATATGRLSSSNPNLQNIPARGEFGTRMRSCFIAAEGKKLVSADYSQVELRVLAHCSQDPTLLDAFKHDRDIHSSTAALLFEASVDEVTADQRRDAKTINFGLIYGMGPQKLAGELKISLKEAKEFIARYFEKLQHLKEFYDKVEEDAKQHGYVSTLASRRRYLPEITSGNNMLQSQARRQAINTVIQGSAADIIKIAMIKTAHDQQLKQLGAQLILQIHDELVLEVPAEHAEAAAKRLQEIMSNVAPDGKHLMDVPLKVDAGIGDRWNEAH</sequence>
<evidence type="ECO:0000256" key="10">
    <source>
        <dbReference type="ARBA" id="ARBA00023204"/>
    </source>
</evidence>
<keyword evidence="10 13" id="KW-0234">DNA repair</keyword>
<dbReference type="InterPro" id="IPR036397">
    <property type="entry name" value="RNaseH_sf"/>
</dbReference>
<dbReference type="CDD" id="cd08637">
    <property type="entry name" value="DNA_pol_A_pol_I_C"/>
    <property type="match status" value="1"/>
</dbReference>
<dbReference type="Gene3D" id="3.30.420.10">
    <property type="entry name" value="Ribonuclease H-like superfamily/Ribonuclease H"/>
    <property type="match status" value="1"/>
</dbReference>
<dbReference type="STRING" id="1560234.SP90_04675"/>
<dbReference type="InterPro" id="IPR043502">
    <property type="entry name" value="DNA/RNA_pol_sf"/>
</dbReference>
<dbReference type="NCBIfam" id="TIGR00593">
    <property type="entry name" value="pola"/>
    <property type="match status" value="1"/>
</dbReference>
<comment type="similarity">
    <text evidence="1 13">Belongs to the DNA polymerase type-A family.</text>
</comment>
<accession>A0A1B7XI92</accession>
<evidence type="ECO:0000256" key="6">
    <source>
        <dbReference type="ARBA" id="ARBA00022705"/>
    </source>
</evidence>
<dbReference type="InterPro" id="IPR036279">
    <property type="entry name" value="5-3_exonuclease_C_sf"/>
</dbReference>
<dbReference type="InterPro" id="IPR002421">
    <property type="entry name" value="5-3_exonuclease"/>
</dbReference>
<evidence type="ECO:0000256" key="8">
    <source>
        <dbReference type="ARBA" id="ARBA00022932"/>
    </source>
</evidence>
<dbReference type="InterPro" id="IPR020046">
    <property type="entry name" value="5-3_exonucl_a-hlix_arch_N"/>
</dbReference>